<dbReference type="SUPFAM" id="SSF51735">
    <property type="entry name" value="NAD(P)-binding Rossmann-fold domains"/>
    <property type="match status" value="1"/>
</dbReference>
<dbReference type="Pfam" id="PF02894">
    <property type="entry name" value="GFO_IDH_MocA_C"/>
    <property type="match status" value="1"/>
</dbReference>
<dbReference type="PANTHER" id="PTHR43377">
    <property type="entry name" value="BILIVERDIN REDUCTASE A"/>
    <property type="match status" value="1"/>
</dbReference>
<protein>
    <recommendedName>
        <fullName evidence="5">Oxidoreductase</fullName>
    </recommendedName>
</protein>
<evidence type="ECO:0000259" key="1">
    <source>
        <dbReference type="Pfam" id="PF01408"/>
    </source>
</evidence>
<evidence type="ECO:0008006" key="5">
    <source>
        <dbReference type="Google" id="ProtNLM"/>
    </source>
</evidence>
<accession>A0ABP0EKV0</accession>
<name>A0ABP0EKV0_9ASCO</name>
<dbReference type="Gene3D" id="3.30.360.10">
    <property type="entry name" value="Dihydrodipicolinate Reductase, domain 2"/>
    <property type="match status" value="1"/>
</dbReference>
<dbReference type="EMBL" id="OZ004260">
    <property type="protein sequence ID" value="CAK7921509.1"/>
    <property type="molecule type" value="Genomic_DNA"/>
</dbReference>
<dbReference type="PANTHER" id="PTHR43377:SF1">
    <property type="entry name" value="BILIVERDIN REDUCTASE A"/>
    <property type="match status" value="1"/>
</dbReference>
<dbReference type="InterPro" id="IPR000683">
    <property type="entry name" value="Gfo/Idh/MocA-like_OxRdtase_N"/>
</dbReference>
<keyword evidence="4" id="KW-1185">Reference proteome</keyword>
<evidence type="ECO:0000259" key="2">
    <source>
        <dbReference type="Pfam" id="PF02894"/>
    </source>
</evidence>
<dbReference type="Pfam" id="PF01408">
    <property type="entry name" value="GFO_IDH_MocA"/>
    <property type="match status" value="1"/>
</dbReference>
<sequence>MYTDCVSIIVIGAGLIGPRHASHVVNRPNARLYAIVDHSAKGPSVAESFGVPLYKNLTEMFEYCDAYNVKYPDAAIIATPNHTHVPLGLHLASKGVHLLVEKPLSPNASDSKTLIDYCNSVNVKLLVGHHRRFNPYIISTKENLSKLGQVIAVQGTWTLRKPDDYFEEKPWRSSKALGGGALLINLIHDLDNLQYLFGPVQRVYAELLLKQRASQLSEESYHEAVDEGAVLTLRFANGICGTFICSDNVTSPFSFEAGTGENPTVPFNETAAGFYRVFGSHGTLSVPDLQLYHQNQESSRSWLNPVQDEQLKMHHESRREVEEEEDQIMFGMPTPSPSPNMKDGNLLFNKSKNSLEKPKPFDLQLDHFVNLVLGKESVVKCSGEDALRALLCIEAVKQSIETGLPQVVPSIDDIDINHELMI</sequence>
<evidence type="ECO:0000313" key="4">
    <source>
        <dbReference type="Proteomes" id="UP001497600"/>
    </source>
</evidence>
<proteinExistence type="predicted"/>
<dbReference type="InterPro" id="IPR004104">
    <property type="entry name" value="Gfo/Idh/MocA-like_OxRdtase_C"/>
</dbReference>
<reference evidence="3 4" key="1">
    <citation type="submission" date="2024-01" db="EMBL/GenBank/DDBJ databases">
        <authorList>
            <consortium name="Genoscope - CEA"/>
            <person name="William W."/>
        </authorList>
    </citation>
    <scope>NUCLEOTIDE SEQUENCE [LARGE SCALE GENOMIC DNA]</scope>
    <source>
        <strain evidence="3 4">29B2s-10</strain>
    </source>
</reference>
<organism evidence="3 4">
    <name type="scientific">[Candida] anglica</name>
    <dbReference type="NCBI Taxonomy" id="148631"/>
    <lineage>
        <taxon>Eukaryota</taxon>
        <taxon>Fungi</taxon>
        <taxon>Dikarya</taxon>
        <taxon>Ascomycota</taxon>
        <taxon>Saccharomycotina</taxon>
        <taxon>Pichiomycetes</taxon>
        <taxon>Debaryomycetaceae</taxon>
        <taxon>Kurtzmaniella</taxon>
    </lineage>
</organism>
<dbReference type="SUPFAM" id="SSF55347">
    <property type="entry name" value="Glyceraldehyde-3-phosphate dehydrogenase-like, C-terminal domain"/>
    <property type="match status" value="1"/>
</dbReference>
<feature type="domain" description="Gfo/Idh/MocA-like oxidoreductase N-terminal" evidence="1">
    <location>
        <begin position="7"/>
        <end position="129"/>
    </location>
</feature>
<evidence type="ECO:0000313" key="3">
    <source>
        <dbReference type="EMBL" id="CAK7921509.1"/>
    </source>
</evidence>
<dbReference type="Gene3D" id="3.40.50.720">
    <property type="entry name" value="NAD(P)-binding Rossmann-like Domain"/>
    <property type="match status" value="1"/>
</dbReference>
<dbReference type="Proteomes" id="UP001497600">
    <property type="component" value="Chromosome H"/>
</dbReference>
<gene>
    <name evidence="3" type="ORF">CAAN4_H15104</name>
</gene>
<dbReference type="InterPro" id="IPR051450">
    <property type="entry name" value="Gfo/Idh/MocA_Oxidoreductases"/>
</dbReference>
<dbReference type="InterPro" id="IPR036291">
    <property type="entry name" value="NAD(P)-bd_dom_sf"/>
</dbReference>
<feature type="domain" description="Gfo/Idh/MocA-like oxidoreductase C-terminal" evidence="2">
    <location>
        <begin position="142"/>
        <end position="403"/>
    </location>
</feature>